<feature type="transmembrane region" description="Helical" evidence="8">
    <location>
        <begin position="229"/>
        <end position="250"/>
    </location>
</feature>
<feature type="transmembrane region" description="Helical" evidence="8">
    <location>
        <begin position="127"/>
        <end position="152"/>
    </location>
</feature>
<evidence type="ECO:0000256" key="4">
    <source>
        <dbReference type="ARBA" id="ARBA00022475"/>
    </source>
</evidence>
<dbReference type="Proteomes" id="UP000031971">
    <property type="component" value="Unassembled WGS sequence"/>
</dbReference>
<name>A0A0C2UWP1_PARME</name>
<dbReference type="EMBL" id="JXSL01000030">
    <property type="protein sequence ID" value="KIL97231.1"/>
    <property type="molecule type" value="Genomic_DNA"/>
</dbReference>
<keyword evidence="10" id="KW-1185">Reference proteome</keyword>
<feature type="transmembrane region" description="Helical" evidence="8">
    <location>
        <begin position="284"/>
        <end position="308"/>
    </location>
</feature>
<feature type="transmembrane region" description="Helical" evidence="8">
    <location>
        <begin position="164"/>
        <end position="187"/>
    </location>
</feature>
<dbReference type="InterPro" id="IPR038770">
    <property type="entry name" value="Na+/solute_symporter_sf"/>
</dbReference>
<evidence type="ECO:0000256" key="1">
    <source>
        <dbReference type="ARBA" id="ARBA00004651"/>
    </source>
</evidence>
<sequence>MIQVLAALAPIIALIALGHQMRSKRWVGDEFWAPAEWATFHLFLPALLVASLARARLEGLPVGTIFAVETGVVLVMAAVTGLAAKGLARPPWSLDGPAFTSVFQCVIRPNTYVALALGAGLWGRQGVALVAVCTAAVIPLVNLLSTLAMLHWARKEGRLGWRDAVLPVVTNPLILSCALGAAINVSGFGLPPVAASILDILGGASLPLALLSIGAGIRLEALRRPGPAVWLSIIAKMIALPLLAFAALKFAGLSGVALAACGIYAALPASPASYVTARRMGGDAALVATILSAQTIAGALILPLWLLALGVG</sequence>
<evidence type="ECO:0000256" key="5">
    <source>
        <dbReference type="ARBA" id="ARBA00022692"/>
    </source>
</evidence>
<feature type="transmembrane region" description="Helical" evidence="8">
    <location>
        <begin position="256"/>
        <end position="277"/>
    </location>
</feature>
<comment type="similarity">
    <text evidence="2">Belongs to the auxin efflux carrier (TC 2.A.69) family.</text>
</comment>
<feature type="transmembrane region" description="Helical" evidence="8">
    <location>
        <begin position="193"/>
        <end position="217"/>
    </location>
</feature>
<dbReference type="GO" id="GO:0005886">
    <property type="term" value="C:plasma membrane"/>
    <property type="evidence" value="ECO:0007669"/>
    <property type="project" value="UniProtKB-SubCell"/>
</dbReference>
<dbReference type="STRING" id="272627.CCC_00292"/>
<dbReference type="Pfam" id="PF03547">
    <property type="entry name" value="Mem_trans"/>
    <property type="match status" value="1"/>
</dbReference>
<dbReference type="PANTHER" id="PTHR36838:SF4">
    <property type="entry name" value="AUXIN EFFLUX CARRIER FAMILY PROTEIN"/>
    <property type="match status" value="1"/>
</dbReference>
<reference evidence="9 10" key="1">
    <citation type="submission" date="2015-01" db="EMBL/GenBank/DDBJ databases">
        <title>Genome Sequence of Magnetospirillum magnetotacticum Strain MS-1.</title>
        <authorList>
            <person name="Marinov G.K."/>
            <person name="Smalley M.D."/>
            <person name="DeSalvo G."/>
        </authorList>
    </citation>
    <scope>NUCLEOTIDE SEQUENCE [LARGE SCALE GENOMIC DNA]</scope>
    <source>
        <strain evidence="9 10">MS-1</strain>
    </source>
</reference>
<keyword evidence="6 8" id="KW-1133">Transmembrane helix</keyword>
<dbReference type="AlphaFoldDB" id="A0A0C2UWP1"/>
<evidence type="ECO:0000256" key="2">
    <source>
        <dbReference type="ARBA" id="ARBA00010145"/>
    </source>
</evidence>
<evidence type="ECO:0000256" key="6">
    <source>
        <dbReference type="ARBA" id="ARBA00022989"/>
    </source>
</evidence>
<dbReference type="InterPro" id="IPR004776">
    <property type="entry name" value="Mem_transp_PIN-like"/>
</dbReference>
<accession>A0A0C2UWP1</accession>
<comment type="subcellular location">
    <subcellularLocation>
        <location evidence="1">Cell membrane</location>
        <topology evidence="1">Multi-pass membrane protein</topology>
    </subcellularLocation>
</comment>
<keyword evidence="5 8" id="KW-0812">Transmembrane</keyword>
<evidence type="ECO:0000256" key="8">
    <source>
        <dbReference type="SAM" id="Phobius"/>
    </source>
</evidence>
<keyword evidence="4" id="KW-1003">Cell membrane</keyword>
<feature type="transmembrane region" description="Helical" evidence="8">
    <location>
        <begin position="34"/>
        <end position="53"/>
    </location>
</feature>
<dbReference type="OrthoDB" id="9805563at2"/>
<keyword evidence="3" id="KW-0813">Transport</keyword>
<organism evidence="9 10">
    <name type="scientific">Paramagnetospirillum magnetotacticum MS-1</name>
    <dbReference type="NCBI Taxonomy" id="272627"/>
    <lineage>
        <taxon>Bacteria</taxon>
        <taxon>Pseudomonadati</taxon>
        <taxon>Pseudomonadota</taxon>
        <taxon>Alphaproteobacteria</taxon>
        <taxon>Rhodospirillales</taxon>
        <taxon>Magnetospirillaceae</taxon>
        <taxon>Paramagnetospirillum</taxon>
    </lineage>
</organism>
<dbReference type="PANTHER" id="PTHR36838">
    <property type="entry name" value="AUXIN EFFLUX CARRIER FAMILY PROTEIN"/>
    <property type="match status" value="1"/>
</dbReference>
<dbReference type="GO" id="GO:0055085">
    <property type="term" value="P:transmembrane transport"/>
    <property type="evidence" value="ECO:0007669"/>
    <property type="project" value="InterPro"/>
</dbReference>
<evidence type="ECO:0000256" key="7">
    <source>
        <dbReference type="ARBA" id="ARBA00023136"/>
    </source>
</evidence>
<dbReference type="RefSeq" id="WP_009871078.1">
    <property type="nucleotide sequence ID" value="NZ_JXSL01000030.1"/>
</dbReference>
<comment type="caution">
    <text evidence="9">The sequence shown here is derived from an EMBL/GenBank/DDBJ whole genome shotgun (WGS) entry which is preliminary data.</text>
</comment>
<protein>
    <submittedName>
        <fullName evidence="9">Putative permease</fullName>
    </submittedName>
</protein>
<evidence type="ECO:0000313" key="10">
    <source>
        <dbReference type="Proteomes" id="UP000031971"/>
    </source>
</evidence>
<evidence type="ECO:0000256" key="3">
    <source>
        <dbReference type="ARBA" id="ARBA00022448"/>
    </source>
</evidence>
<evidence type="ECO:0000313" key="9">
    <source>
        <dbReference type="EMBL" id="KIL97231.1"/>
    </source>
</evidence>
<dbReference type="Gene3D" id="1.20.1530.20">
    <property type="match status" value="1"/>
</dbReference>
<feature type="transmembrane region" description="Helical" evidence="8">
    <location>
        <begin position="65"/>
        <end position="84"/>
    </location>
</feature>
<keyword evidence="7 8" id="KW-0472">Membrane</keyword>
<proteinExistence type="inferred from homology"/>
<gene>
    <name evidence="9" type="ORF">CCC_00292</name>
</gene>